<comment type="caution">
    <text evidence="1">The sequence shown here is derived from an EMBL/GenBank/DDBJ whole genome shotgun (WGS) entry which is preliminary data.</text>
</comment>
<dbReference type="AlphaFoldDB" id="A0A918V2X8"/>
<evidence type="ECO:0000313" key="2">
    <source>
        <dbReference type="Proteomes" id="UP000634660"/>
    </source>
</evidence>
<dbReference type="Proteomes" id="UP000634660">
    <property type="component" value="Unassembled WGS sequence"/>
</dbReference>
<protein>
    <submittedName>
        <fullName evidence="1">Uncharacterized protein</fullName>
    </submittedName>
</protein>
<name>A0A918V2X8_9ACTN</name>
<dbReference type="RefSeq" id="WP_167536754.1">
    <property type="nucleotide sequence ID" value="NZ_BMVX01000008.1"/>
</dbReference>
<reference evidence="1" key="2">
    <citation type="submission" date="2020-09" db="EMBL/GenBank/DDBJ databases">
        <authorList>
            <person name="Sun Q."/>
            <person name="Ohkuma M."/>
        </authorList>
    </citation>
    <scope>NUCLEOTIDE SEQUENCE</scope>
    <source>
        <strain evidence="1">JCM 4834</strain>
    </source>
</reference>
<dbReference type="EMBL" id="BMVX01000008">
    <property type="protein sequence ID" value="GGZ64508.1"/>
    <property type="molecule type" value="Genomic_DNA"/>
</dbReference>
<proteinExistence type="predicted"/>
<organism evidence="1 2">
    <name type="scientific">Streptomyces subrutilus</name>
    <dbReference type="NCBI Taxonomy" id="36818"/>
    <lineage>
        <taxon>Bacteria</taxon>
        <taxon>Bacillati</taxon>
        <taxon>Actinomycetota</taxon>
        <taxon>Actinomycetes</taxon>
        <taxon>Kitasatosporales</taxon>
        <taxon>Streptomycetaceae</taxon>
        <taxon>Streptomyces</taxon>
    </lineage>
</organism>
<evidence type="ECO:0000313" key="1">
    <source>
        <dbReference type="EMBL" id="GGZ64508.1"/>
    </source>
</evidence>
<reference evidence="1" key="1">
    <citation type="journal article" date="2014" name="Int. J. Syst. Evol. Microbiol.">
        <title>Complete genome sequence of Corynebacterium casei LMG S-19264T (=DSM 44701T), isolated from a smear-ripened cheese.</title>
        <authorList>
            <consortium name="US DOE Joint Genome Institute (JGI-PGF)"/>
            <person name="Walter F."/>
            <person name="Albersmeier A."/>
            <person name="Kalinowski J."/>
            <person name="Ruckert C."/>
        </authorList>
    </citation>
    <scope>NUCLEOTIDE SEQUENCE</scope>
    <source>
        <strain evidence="1">JCM 4834</strain>
    </source>
</reference>
<accession>A0A918V2X8</accession>
<sequence>MLTLAPGPPLQLVSGCRHGDEGSHDAAAAGWMHYRGLDLVPLSDDIRSRL</sequence>
<gene>
    <name evidence="1" type="ORF">GCM10010371_25140</name>
</gene>